<comment type="caution">
    <text evidence="1">The sequence shown here is derived from an EMBL/GenBank/DDBJ whole genome shotgun (WGS) entry which is preliminary data.</text>
</comment>
<dbReference type="AlphaFoldDB" id="A0A2M8WJD5"/>
<evidence type="ECO:0000313" key="2">
    <source>
        <dbReference type="Proteomes" id="UP000231586"/>
    </source>
</evidence>
<sequence>MPHPVDILDSALAAQPATIHDLLDALAPSALGPTHFTGNDTAAADSAASIKTQILASHSDAATELPGTSRGWHIRWSQHAWMIHGHLYLGGAVGGLVDETSPVVAVNRLRGDILYGPDIAHLASWIVANTLLYRTLTDDPR</sequence>
<name>A0A2M8WJD5_9MICO</name>
<dbReference type="RefSeq" id="WP_100350440.1">
    <property type="nucleotide sequence ID" value="NZ_PGTZ01000009.1"/>
</dbReference>
<organism evidence="1 2">
    <name type="scientific">Luteimicrobium subarcticum</name>
    <dbReference type="NCBI Taxonomy" id="620910"/>
    <lineage>
        <taxon>Bacteria</taxon>
        <taxon>Bacillati</taxon>
        <taxon>Actinomycetota</taxon>
        <taxon>Actinomycetes</taxon>
        <taxon>Micrococcales</taxon>
        <taxon>Luteimicrobium</taxon>
    </lineage>
</organism>
<evidence type="ECO:0000313" key="1">
    <source>
        <dbReference type="EMBL" id="PJI91041.1"/>
    </source>
</evidence>
<accession>A0A2M8WJD5</accession>
<gene>
    <name evidence="1" type="ORF">CLV34_2300</name>
</gene>
<keyword evidence="2" id="KW-1185">Reference proteome</keyword>
<reference evidence="1 2" key="1">
    <citation type="submission" date="2017-11" db="EMBL/GenBank/DDBJ databases">
        <title>Genomic Encyclopedia of Archaeal and Bacterial Type Strains, Phase II (KMG-II): From Individual Species to Whole Genera.</title>
        <authorList>
            <person name="Goeker M."/>
        </authorList>
    </citation>
    <scope>NUCLEOTIDE SEQUENCE [LARGE SCALE GENOMIC DNA]</scope>
    <source>
        <strain evidence="1 2">DSM 22413</strain>
    </source>
</reference>
<dbReference type="EMBL" id="PGTZ01000009">
    <property type="protein sequence ID" value="PJI91041.1"/>
    <property type="molecule type" value="Genomic_DNA"/>
</dbReference>
<proteinExistence type="predicted"/>
<protein>
    <submittedName>
        <fullName evidence="1">Uncharacterized protein</fullName>
    </submittedName>
</protein>
<dbReference type="Proteomes" id="UP000231586">
    <property type="component" value="Unassembled WGS sequence"/>
</dbReference>